<dbReference type="SUPFAM" id="SSF52402">
    <property type="entry name" value="Adenine nucleotide alpha hydrolases-like"/>
    <property type="match status" value="1"/>
</dbReference>
<dbReference type="CDD" id="cd00712">
    <property type="entry name" value="AsnB"/>
    <property type="match status" value="1"/>
</dbReference>
<dbReference type="InterPro" id="IPR017932">
    <property type="entry name" value="GATase_2_dom"/>
</dbReference>
<dbReference type="AlphaFoldDB" id="A0A2V1E0K3"/>
<evidence type="ECO:0000256" key="5">
    <source>
        <dbReference type="PIRNR" id="PIRNR001589"/>
    </source>
</evidence>
<dbReference type="InterPro" id="IPR029055">
    <property type="entry name" value="Ntn_hydrolases_N"/>
</dbReference>
<feature type="site" description="Important for beta-aspartyl-AMP intermediate formation" evidence="7">
    <location>
        <position position="412"/>
    </location>
</feature>
<gene>
    <name evidence="9" type="ORF">DM02DRAFT_701216</name>
</gene>
<evidence type="ECO:0000256" key="4">
    <source>
        <dbReference type="ARBA" id="ARBA00022962"/>
    </source>
</evidence>
<evidence type="ECO:0000313" key="9">
    <source>
        <dbReference type="EMBL" id="PVI02690.1"/>
    </source>
</evidence>
<dbReference type="GO" id="GO:0005524">
    <property type="term" value="F:ATP binding"/>
    <property type="evidence" value="ECO:0007669"/>
    <property type="project" value="UniProtKB-KW"/>
</dbReference>
<accession>A0A2V1E0K3</accession>
<evidence type="ECO:0000256" key="6">
    <source>
        <dbReference type="PIRSR" id="PIRSR001589-2"/>
    </source>
</evidence>
<dbReference type="OrthoDB" id="409189at2759"/>
<evidence type="ECO:0000256" key="7">
    <source>
        <dbReference type="PIRSR" id="PIRSR001589-3"/>
    </source>
</evidence>
<dbReference type="CDD" id="cd01991">
    <property type="entry name" value="Asn_synthase_B_C"/>
    <property type="match status" value="1"/>
</dbReference>
<dbReference type="PANTHER" id="PTHR43284:SF1">
    <property type="entry name" value="ASPARAGINE SYNTHETASE"/>
    <property type="match status" value="1"/>
</dbReference>
<feature type="domain" description="Glutamine amidotransferase type-2" evidence="8">
    <location>
        <begin position="2"/>
        <end position="223"/>
    </location>
</feature>
<dbReference type="InterPro" id="IPR001962">
    <property type="entry name" value="Asn_synthase"/>
</dbReference>
<feature type="binding site" evidence="6">
    <location>
        <position position="325"/>
    </location>
    <ligand>
        <name>ATP</name>
        <dbReference type="ChEBI" id="CHEBI:30616"/>
    </ligand>
</feature>
<evidence type="ECO:0000256" key="1">
    <source>
        <dbReference type="ARBA" id="ARBA00005752"/>
    </source>
</evidence>
<keyword evidence="2 5" id="KW-0547">Nucleotide-binding</keyword>
<keyword evidence="4" id="KW-0315">Glutamine amidotransferase</keyword>
<sequence length="666" mass="73890">MCGISVLVDLERRVDSRLAGDEAKCRMYEELDKSLDMIVHRGPDSRGIWISEDNRVALGHCRLAINDLTAHGEQPIHDADDEIHAVVNGEIYDYERLRNELSQQFGYEFKGHSDSELVVALYKHYGLSLFEQLRGEFAFCIYDSRTRLLVAGRDRYGIKPLFWAVIQGRLVLGAEAKAFLPLGWEPEWDLHGLVDDGWQFGSGTLFKGVQKVRPGHYLTCTPESGAVETREYWDITYPDKARQPAICDEEDMVMGVRDRLVDAIRLRMRADVPIGVYLSGGIDSSVVAGVVKHLREETLGPQGARLGPQLQGQGKAPPRMACFSVAFAAAKSGGTVTGTGLGTDESATAARTAQWLGADHHVLAVGEDELAASLEQAVFHAEHHNQNLNFVGKFLLSRLARAHGYRVVLTGEGADEQFAGYPMFRPDLLRGTVKAGPEPEAVAEAEAVRAADAELAQLLQLRGATACTGRLPDTLPAPRVLETLACGLSVPAKRQMQHAWHPLHAGLYAWTKSHLANSILSCLGDRTEMAHSLEARTPFLDHHLTAYVNGLPPEVKLRHCPATGSFCEKWILREAARPFVLPELYVREKHAYTAPLLHQPNGPLHRLYQRLLTRPNVDQLGFLQWDVVKHLPHQAFVLQDPRAMRSLNLCCQWIILANKFGIPPAM</sequence>
<organism evidence="9 10">
    <name type="scientific">Periconia macrospinosa</name>
    <dbReference type="NCBI Taxonomy" id="97972"/>
    <lineage>
        <taxon>Eukaryota</taxon>
        <taxon>Fungi</taxon>
        <taxon>Dikarya</taxon>
        <taxon>Ascomycota</taxon>
        <taxon>Pezizomycotina</taxon>
        <taxon>Dothideomycetes</taxon>
        <taxon>Pleosporomycetidae</taxon>
        <taxon>Pleosporales</taxon>
        <taxon>Massarineae</taxon>
        <taxon>Periconiaceae</taxon>
        <taxon>Periconia</taxon>
    </lineage>
</organism>
<comment type="similarity">
    <text evidence="1">Belongs to the asparagine synthetase family.</text>
</comment>
<dbReference type="PANTHER" id="PTHR43284">
    <property type="entry name" value="ASPARAGINE SYNTHETASE (GLUTAMINE-HYDROLYZING)"/>
    <property type="match status" value="1"/>
</dbReference>
<dbReference type="GO" id="GO:0006529">
    <property type="term" value="P:asparagine biosynthetic process"/>
    <property type="evidence" value="ECO:0007669"/>
    <property type="project" value="InterPro"/>
</dbReference>
<evidence type="ECO:0000256" key="2">
    <source>
        <dbReference type="ARBA" id="ARBA00022741"/>
    </source>
</evidence>
<dbReference type="PROSITE" id="PS51278">
    <property type="entry name" value="GATASE_TYPE_2"/>
    <property type="match status" value="1"/>
</dbReference>
<dbReference type="Gene3D" id="3.60.20.10">
    <property type="entry name" value="Glutamine Phosphoribosylpyrophosphate, subunit 1, domain 1"/>
    <property type="match status" value="1"/>
</dbReference>
<feature type="binding site" evidence="6">
    <location>
        <position position="114"/>
    </location>
    <ligand>
        <name>L-glutamine</name>
        <dbReference type="ChEBI" id="CHEBI:58359"/>
    </ligand>
</feature>
<reference evidence="9 10" key="1">
    <citation type="journal article" date="2018" name="Sci. Rep.">
        <title>Comparative genomics provides insights into the lifestyle and reveals functional heterogeneity of dark septate endophytic fungi.</title>
        <authorList>
            <person name="Knapp D.G."/>
            <person name="Nemeth J.B."/>
            <person name="Barry K."/>
            <person name="Hainaut M."/>
            <person name="Henrissat B."/>
            <person name="Johnson J."/>
            <person name="Kuo A."/>
            <person name="Lim J.H.P."/>
            <person name="Lipzen A."/>
            <person name="Nolan M."/>
            <person name="Ohm R.A."/>
            <person name="Tamas L."/>
            <person name="Grigoriev I.V."/>
            <person name="Spatafora J.W."/>
            <person name="Nagy L.G."/>
            <person name="Kovacs G.M."/>
        </authorList>
    </citation>
    <scope>NUCLEOTIDE SEQUENCE [LARGE SCALE GENOMIC DNA]</scope>
    <source>
        <strain evidence="9 10">DSE2036</strain>
    </source>
</reference>
<keyword evidence="10" id="KW-1185">Reference proteome</keyword>
<dbReference type="SUPFAM" id="SSF56235">
    <property type="entry name" value="N-terminal nucleophile aminohydrolases (Ntn hydrolases)"/>
    <property type="match status" value="1"/>
</dbReference>
<dbReference type="GO" id="GO:0004066">
    <property type="term" value="F:asparagine synthase (glutamine-hydrolyzing) activity"/>
    <property type="evidence" value="ECO:0007669"/>
    <property type="project" value="InterPro"/>
</dbReference>
<dbReference type="InterPro" id="IPR051786">
    <property type="entry name" value="ASN_synthetase/amidase"/>
</dbReference>
<dbReference type="EMBL" id="KZ805340">
    <property type="protein sequence ID" value="PVI02690.1"/>
    <property type="molecule type" value="Genomic_DNA"/>
</dbReference>
<protein>
    <submittedName>
        <fullName evidence="9">Glutamine-hydrolyzing asparagine synthase</fullName>
    </submittedName>
</protein>
<dbReference type="Gene3D" id="3.40.50.620">
    <property type="entry name" value="HUPs"/>
    <property type="match status" value="1"/>
</dbReference>
<dbReference type="Pfam" id="PF00733">
    <property type="entry name" value="Asn_synthase"/>
    <property type="match status" value="1"/>
</dbReference>
<dbReference type="InterPro" id="IPR014729">
    <property type="entry name" value="Rossmann-like_a/b/a_fold"/>
</dbReference>
<dbReference type="GO" id="GO:0005829">
    <property type="term" value="C:cytosol"/>
    <property type="evidence" value="ECO:0007669"/>
    <property type="project" value="TreeGrafter"/>
</dbReference>
<proteinExistence type="inferred from homology"/>
<name>A0A2V1E0K3_9PLEO</name>
<dbReference type="Proteomes" id="UP000244855">
    <property type="component" value="Unassembled WGS sequence"/>
</dbReference>
<dbReference type="InterPro" id="IPR006426">
    <property type="entry name" value="Asn_synth_AEB"/>
</dbReference>
<dbReference type="STRING" id="97972.A0A2V1E0K3"/>
<dbReference type="PIRSF" id="PIRSF001589">
    <property type="entry name" value="Asn_synthetase_glu-h"/>
    <property type="match status" value="1"/>
</dbReference>
<evidence type="ECO:0000313" key="10">
    <source>
        <dbReference type="Proteomes" id="UP000244855"/>
    </source>
</evidence>
<evidence type="ECO:0000256" key="3">
    <source>
        <dbReference type="ARBA" id="ARBA00022840"/>
    </source>
</evidence>
<dbReference type="Pfam" id="PF13537">
    <property type="entry name" value="GATase_7"/>
    <property type="match status" value="1"/>
</dbReference>
<dbReference type="InterPro" id="IPR033738">
    <property type="entry name" value="AsnB_N"/>
</dbReference>
<keyword evidence="3 5" id="KW-0067">ATP-binding</keyword>
<dbReference type="NCBIfam" id="TIGR01536">
    <property type="entry name" value="asn_synth_AEB"/>
    <property type="match status" value="1"/>
</dbReference>
<evidence type="ECO:0000259" key="8">
    <source>
        <dbReference type="PROSITE" id="PS51278"/>
    </source>
</evidence>